<dbReference type="GO" id="GO:0016491">
    <property type="term" value="F:oxidoreductase activity"/>
    <property type="evidence" value="ECO:0007669"/>
    <property type="project" value="InterPro"/>
</dbReference>
<dbReference type="Proteomes" id="UP000267035">
    <property type="component" value="Unassembled WGS sequence"/>
</dbReference>
<evidence type="ECO:0000313" key="3">
    <source>
        <dbReference type="Proteomes" id="UP000267035"/>
    </source>
</evidence>
<dbReference type="InterPro" id="IPR036188">
    <property type="entry name" value="FAD/NAD-bd_sf"/>
</dbReference>
<dbReference type="NCBIfam" id="TIGR03467">
    <property type="entry name" value="HpnE"/>
    <property type="match status" value="1"/>
</dbReference>
<dbReference type="Gene3D" id="3.90.660.10">
    <property type="match status" value="1"/>
</dbReference>
<evidence type="ECO:0000259" key="1">
    <source>
        <dbReference type="Pfam" id="PF01593"/>
    </source>
</evidence>
<protein>
    <submittedName>
        <fullName evidence="2">Desaturase</fullName>
    </submittedName>
</protein>
<dbReference type="PANTHER" id="PTHR42923">
    <property type="entry name" value="PROTOPORPHYRINOGEN OXIDASE"/>
    <property type="match status" value="1"/>
</dbReference>
<dbReference type="AlphaFoldDB" id="A0A3M6QKE9"/>
<dbReference type="Gene3D" id="3.40.50.720">
    <property type="entry name" value="NAD(P)-binding Rossmann-like Domain"/>
    <property type="match status" value="1"/>
</dbReference>
<accession>A0A3M6QKE9</accession>
<comment type="caution">
    <text evidence="2">The sequence shown here is derived from an EMBL/GenBank/DDBJ whole genome shotgun (WGS) entry which is preliminary data.</text>
</comment>
<dbReference type="InterPro" id="IPR017830">
    <property type="entry name" value="SQase_HpnE"/>
</dbReference>
<dbReference type="InterPro" id="IPR002937">
    <property type="entry name" value="Amino_oxidase"/>
</dbReference>
<gene>
    <name evidence="2" type="ORF">EBQ25_01200</name>
</gene>
<keyword evidence="3" id="KW-1185">Reference proteome</keyword>
<sequence>MPTSLSPTAPRPQRLAVIGAGWAGLAAAVAACQRGMAVTVWEAARTPGGRARSVAVRSPTGAALMLDNGQHILIGAYRASLALMQTVDADPARCLQRLPLDLRDTRNHGLALPALPRWWPAAWQGVAGAIGVARARGWPLAERWALLRTLTAWQRAGFRCAPQASVAQLCQRLPARLVQQLIEPLCTAALNTPIEHASAEVFLRVLQESFDGGPGSADLLLPTVPLGALLAEPACDWLRRHGAQVRLGERVTHLARATNAAHASAAPRWLVEGETFDALIIATPAPEAARLLHSLTQTGGEADATAHDAATATQAALAWARTAQALQHEPIGTVYLQAQTPDGRPLPAQALAQAKTQVNAPERAPLLARPMLASSLGGAEAPAQFIFDRQRLSGDAGVVAWVASTLRLDKPALERAICQQALHEMAQPHLLAPGLGPLRWQALAAIVEKRATFACTTGLQRPPPTLPHPAWQGLALCGDYVQGPYPATLEGAVRSGQQATAALAPDA</sequence>
<reference evidence="2 3" key="1">
    <citation type="submission" date="2018-10" db="EMBL/GenBank/DDBJ databases">
        <title>Comamonadaceae CDC group NO-1 genome sequencing and assembly.</title>
        <authorList>
            <person name="Bernier A.-M."/>
            <person name="Bernard K."/>
        </authorList>
    </citation>
    <scope>NUCLEOTIDE SEQUENCE [LARGE SCALE GENOMIC DNA]</scope>
    <source>
        <strain evidence="2 3">NML161473</strain>
    </source>
</reference>
<dbReference type="Gene3D" id="3.50.50.60">
    <property type="entry name" value="FAD/NAD(P)-binding domain"/>
    <property type="match status" value="1"/>
</dbReference>
<feature type="domain" description="Amine oxidase" evidence="1">
    <location>
        <begin position="23"/>
        <end position="502"/>
    </location>
</feature>
<dbReference type="Pfam" id="PF01593">
    <property type="entry name" value="Amino_oxidase"/>
    <property type="match status" value="1"/>
</dbReference>
<proteinExistence type="predicted"/>
<dbReference type="EMBL" id="RDQL01000001">
    <property type="protein sequence ID" value="RMX02932.1"/>
    <property type="molecule type" value="Genomic_DNA"/>
</dbReference>
<organism evidence="2 3">
    <name type="scientific">Allofranklinella schreckenbergeri</name>
    <dbReference type="NCBI Taxonomy" id="1076744"/>
    <lineage>
        <taxon>Bacteria</taxon>
        <taxon>Pseudomonadati</taxon>
        <taxon>Pseudomonadota</taxon>
        <taxon>Betaproteobacteria</taxon>
        <taxon>Burkholderiales</taxon>
        <taxon>Comamonadaceae</taxon>
        <taxon>Allofranklinella</taxon>
    </lineage>
</organism>
<dbReference type="RefSeq" id="WP_122253154.1">
    <property type="nucleotide sequence ID" value="NZ_RDQL01000001.1"/>
</dbReference>
<evidence type="ECO:0000313" key="2">
    <source>
        <dbReference type="EMBL" id="RMX02932.1"/>
    </source>
</evidence>
<name>A0A3M6QKE9_9BURK</name>
<dbReference type="PANTHER" id="PTHR42923:SF47">
    <property type="entry name" value="BLR3003 PROTEIN"/>
    <property type="match status" value="1"/>
</dbReference>
<dbReference type="SUPFAM" id="SSF51905">
    <property type="entry name" value="FAD/NAD(P)-binding domain"/>
    <property type="match status" value="1"/>
</dbReference>
<dbReference type="InterPro" id="IPR050464">
    <property type="entry name" value="Zeta_carotene_desat/Oxidored"/>
</dbReference>